<dbReference type="InterPro" id="IPR008983">
    <property type="entry name" value="Tumour_necrosis_fac-like_dom"/>
</dbReference>
<dbReference type="EMBL" id="CAJPWZ010001486">
    <property type="protein sequence ID" value="CAG2216567.1"/>
    <property type="molecule type" value="Genomic_DNA"/>
</dbReference>
<feature type="coiled-coil region" evidence="1">
    <location>
        <begin position="42"/>
        <end position="69"/>
    </location>
</feature>
<evidence type="ECO:0000256" key="1">
    <source>
        <dbReference type="SAM" id="Coils"/>
    </source>
</evidence>
<keyword evidence="2" id="KW-0732">Signal</keyword>
<proteinExistence type="predicted"/>
<comment type="caution">
    <text evidence="3">The sequence shown here is derived from an EMBL/GenBank/DDBJ whole genome shotgun (WGS) entry which is preliminary data.</text>
</comment>
<keyword evidence="4" id="KW-1185">Reference proteome</keyword>
<accession>A0A8S3S5B1</accession>
<dbReference type="SUPFAM" id="SSF49842">
    <property type="entry name" value="TNF-like"/>
    <property type="match status" value="1"/>
</dbReference>
<keyword evidence="1" id="KW-0175">Coiled coil</keyword>
<organism evidence="3 4">
    <name type="scientific">Mytilus edulis</name>
    <name type="common">Blue mussel</name>
    <dbReference type="NCBI Taxonomy" id="6550"/>
    <lineage>
        <taxon>Eukaryota</taxon>
        <taxon>Metazoa</taxon>
        <taxon>Spiralia</taxon>
        <taxon>Lophotrochozoa</taxon>
        <taxon>Mollusca</taxon>
        <taxon>Bivalvia</taxon>
        <taxon>Autobranchia</taxon>
        <taxon>Pteriomorphia</taxon>
        <taxon>Mytilida</taxon>
        <taxon>Mytiloidea</taxon>
        <taxon>Mytilidae</taxon>
        <taxon>Mytilinae</taxon>
        <taxon>Mytilus</taxon>
    </lineage>
</organism>
<dbReference type="Proteomes" id="UP000683360">
    <property type="component" value="Unassembled WGS sequence"/>
</dbReference>
<evidence type="ECO:0000313" key="4">
    <source>
        <dbReference type="Proteomes" id="UP000683360"/>
    </source>
</evidence>
<evidence type="ECO:0000256" key="2">
    <source>
        <dbReference type="SAM" id="SignalP"/>
    </source>
</evidence>
<dbReference type="Gene3D" id="2.60.120.40">
    <property type="match status" value="1"/>
</dbReference>
<dbReference type="AlphaFoldDB" id="A0A8S3S5B1"/>
<gene>
    <name evidence="3" type="ORF">MEDL_30290</name>
</gene>
<evidence type="ECO:0000313" key="3">
    <source>
        <dbReference type="EMBL" id="CAG2216567.1"/>
    </source>
</evidence>
<evidence type="ECO:0008006" key="5">
    <source>
        <dbReference type="Google" id="ProtNLM"/>
    </source>
</evidence>
<protein>
    <recommendedName>
        <fullName evidence="5">C1q domain-containing protein</fullName>
    </recommendedName>
</protein>
<reference evidence="3" key="1">
    <citation type="submission" date="2021-03" db="EMBL/GenBank/DDBJ databases">
        <authorList>
            <person name="Bekaert M."/>
        </authorList>
    </citation>
    <scope>NUCLEOTIDE SEQUENCE</scope>
</reference>
<sequence>MVGVIWLFLLPTTFGFLFELTTPGSLNGEITNSRYNALLDIIIEERKERKQIEQYIGQLEMEVKKLTNITSKIPIILKDFEILHSELHTVQSKSTQFENCCSYYRNSTSKITMTMLNRIRNDIMVLEDKQTKEIAVTACATGDRYNNNSVIRFPNIRTSYGINTLTTLQTNGKFTCDKPGLYLIIASIMTHLSDAEYQIRKNENNLVYVRIVPRFSGDQIENHHTGTGSAVVFLSLRDTIDIHAVTDIYIHVGYSCLSIFRIH</sequence>
<name>A0A8S3S5B1_MYTED</name>
<feature type="chain" id="PRO_5035940550" description="C1q domain-containing protein" evidence="2">
    <location>
        <begin position="16"/>
        <end position="263"/>
    </location>
</feature>
<feature type="signal peptide" evidence="2">
    <location>
        <begin position="1"/>
        <end position="15"/>
    </location>
</feature>